<proteinExistence type="predicted"/>
<sequence length="83" mass="9851">MVLKDCKTLQDFYNDRIVSIDEIREVRIRYGKDKYGRQYSYGAITLITDQERIVIRHATDLEAAKQTIDDWIKRPEENNGRSD</sequence>
<evidence type="ECO:0000313" key="2">
    <source>
        <dbReference type="Proteomes" id="UP000886891"/>
    </source>
</evidence>
<comment type="caution">
    <text evidence="1">The sequence shown here is derived from an EMBL/GenBank/DDBJ whole genome shotgun (WGS) entry which is preliminary data.</text>
</comment>
<dbReference type="AlphaFoldDB" id="A0A9D1SXZ2"/>
<reference evidence="1" key="1">
    <citation type="submission" date="2020-10" db="EMBL/GenBank/DDBJ databases">
        <authorList>
            <person name="Gilroy R."/>
        </authorList>
    </citation>
    <scope>NUCLEOTIDE SEQUENCE</scope>
    <source>
        <strain evidence="1">23406</strain>
    </source>
</reference>
<reference evidence="1" key="2">
    <citation type="journal article" date="2021" name="PeerJ">
        <title>Extensive microbial diversity within the chicken gut microbiome revealed by metagenomics and culture.</title>
        <authorList>
            <person name="Gilroy R."/>
            <person name="Ravi A."/>
            <person name="Getino M."/>
            <person name="Pursley I."/>
            <person name="Horton D.L."/>
            <person name="Alikhan N.F."/>
            <person name="Baker D."/>
            <person name="Gharbi K."/>
            <person name="Hall N."/>
            <person name="Watson M."/>
            <person name="Adriaenssens E.M."/>
            <person name="Foster-Nyarko E."/>
            <person name="Jarju S."/>
            <person name="Secka A."/>
            <person name="Antonio M."/>
            <person name="Oren A."/>
            <person name="Chaudhuri R.R."/>
            <person name="La Ragione R."/>
            <person name="Hildebrand F."/>
            <person name="Pallen M.J."/>
        </authorList>
    </citation>
    <scope>NUCLEOTIDE SEQUENCE</scope>
    <source>
        <strain evidence="1">23406</strain>
    </source>
</reference>
<protein>
    <submittedName>
        <fullName evidence="1">Uncharacterized protein</fullName>
    </submittedName>
</protein>
<organism evidence="1 2">
    <name type="scientific">Candidatus Stercoripulliclostridium merdipullorum</name>
    <dbReference type="NCBI Taxonomy" id="2840952"/>
    <lineage>
        <taxon>Bacteria</taxon>
        <taxon>Bacillati</taxon>
        <taxon>Bacillota</taxon>
        <taxon>Clostridia</taxon>
        <taxon>Eubacteriales</taxon>
        <taxon>Candidatus Stercoripulliclostridium</taxon>
    </lineage>
</organism>
<accession>A0A9D1SXZ2</accession>
<gene>
    <name evidence="1" type="ORF">IAB14_06200</name>
</gene>
<dbReference type="EMBL" id="DVOH01000049">
    <property type="protein sequence ID" value="HIV00684.1"/>
    <property type="molecule type" value="Genomic_DNA"/>
</dbReference>
<evidence type="ECO:0000313" key="1">
    <source>
        <dbReference type="EMBL" id="HIV00684.1"/>
    </source>
</evidence>
<dbReference type="Proteomes" id="UP000886891">
    <property type="component" value="Unassembled WGS sequence"/>
</dbReference>
<name>A0A9D1SXZ2_9FIRM</name>